<dbReference type="PANTHER" id="PTHR11655:SF14">
    <property type="entry name" value="LARGE RIBOSOMAL SUBUNIT PROTEIN UL6M"/>
    <property type="match status" value="1"/>
</dbReference>
<keyword evidence="4 6" id="KW-0689">Ribosomal protein</keyword>
<dbReference type="FunFam" id="3.90.930.12:FF:000001">
    <property type="entry name" value="50S ribosomal protein L6"/>
    <property type="match status" value="1"/>
</dbReference>
<evidence type="ECO:0000256" key="6">
    <source>
        <dbReference type="HAMAP-Rule" id="MF_01365"/>
    </source>
</evidence>
<organism evidence="10">
    <name type="scientific">uncultured bacterium Rifle_16ft_4_minimus_4226</name>
    <dbReference type="NCBI Taxonomy" id="1665160"/>
    <lineage>
        <taxon>Bacteria</taxon>
        <taxon>environmental samples</taxon>
    </lineage>
</organism>
<evidence type="ECO:0000256" key="5">
    <source>
        <dbReference type="ARBA" id="ARBA00023274"/>
    </source>
</evidence>
<dbReference type="GO" id="GO:0019843">
    <property type="term" value="F:rRNA binding"/>
    <property type="evidence" value="ECO:0007669"/>
    <property type="project" value="UniProtKB-UniRule"/>
</dbReference>
<dbReference type="PRINTS" id="PR00059">
    <property type="entry name" value="RIBOSOMALL6"/>
</dbReference>
<dbReference type="InterPro" id="IPR036789">
    <property type="entry name" value="Ribosomal_uL6-like_a/b-dom_sf"/>
</dbReference>
<evidence type="ECO:0000256" key="8">
    <source>
        <dbReference type="RuleBase" id="RU003870"/>
    </source>
</evidence>
<dbReference type="PANTHER" id="PTHR11655">
    <property type="entry name" value="60S/50S RIBOSOMAL PROTEIN L6/L9"/>
    <property type="match status" value="1"/>
</dbReference>
<dbReference type="FunFam" id="3.90.930.12:FF:000002">
    <property type="entry name" value="50S ribosomal protein L6"/>
    <property type="match status" value="1"/>
</dbReference>
<accession>A0A0H4T8E7</accession>
<dbReference type="PROSITE" id="PS00525">
    <property type="entry name" value="RIBOSOMAL_L6_1"/>
    <property type="match status" value="1"/>
</dbReference>
<evidence type="ECO:0000256" key="2">
    <source>
        <dbReference type="ARBA" id="ARBA00022730"/>
    </source>
</evidence>
<proteinExistence type="inferred from homology"/>
<dbReference type="InterPro" id="IPR019906">
    <property type="entry name" value="Ribosomal_uL6_bac-type"/>
</dbReference>
<feature type="domain" description="Large ribosomal subunit protein uL6 alpha-beta" evidence="9">
    <location>
        <begin position="90"/>
        <end position="164"/>
    </location>
</feature>
<comment type="subunit">
    <text evidence="6">Part of the 50S ribosomal subunit.</text>
</comment>
<feature type="domain" description="Large ribosomal subunit protein uL6 alpha-beta" evidence="9">
    <location>
        <begin position="11"/>
        <end position="82"/>
    </location>
</feature>
<dbReference type="GO" id="GO:0022625">
    <property type="term" value="C:cytosolic large ribosomal subunit"/>
    <property type="evidence" value="ECO:0007669"/>
    <property type="project" value="UniProtKB-UniRule"/>
</dbReference>
<dbReference type="AlphaFoldDB" id="A0A0H4T8E7"/>
<dbReference type="InterPro" id="IPR002358">
    <property type="entry name" value="Ribosomal_uL6_CS"/>
</dbReference>
<dbReference type="GO" id="GO:0003735">
    <property type="term" value="F:structural constituent of ribosome"/>
    <property type="evidence" value="ECO:0007669"/>
    <property type="project" value="UniProtKB-UniRule"/>
</dbReference>
<dbReference type="PIRSF" id="PIRSF002162">
    <property type="entry name" value="Ribosomal_L6"/>
    <property type="match status" value="1"/>
</dbReference>
<comment type="function">
    <text evidence="6 8">This protein binds to the 23S rRNA, and is important in its secondary structure. It is located near the subunit interface in the base of the L7/L12 stalk, and near the tRNA binding site of the peptidyltransferase center.</text>
</comment>
<dbReference type="Pfam" id="PF00347">
    <property type="entry name" value="Ribosomal_L6"/>
    <property type="match status" value="2"/>
</dbReference>
<protein>
    <recommendedName>
        <fullName evidence="6">Large ribosomal subunit protein uL6</fullName>
    </recommendedName>
</protein>
<evidence type="ECO:0000256" key="7">
    <source>
        <dbReference type="RuleBase" id="RU003869"/>
    </source>
</evidence>
<evidence type="ECO:0000259" key="9">
    <source>
        <dbReference type="Pfam" id="PF00347"/>
    </source>
</evidence>
<comment type="similarity">
    <text evidence="1 6 7">Belongs to the universal ribosomal protein uL6 family.</text>
</comment>
<dbReference type="Gene3D" id="3.90.930.12">
    <property type="entry name" value="Ribosomal protein L6, alpha-beta domain"/>
    <property type="match status" value="2"/>
</dbReference>
<dbReference type="GO" id="GO:0002181">
    <property type="term" value="P:cytoplasmic translation"/>
    <property type="evidence" value="ECO:0007669"/>
    <property type="project" value="TreeGrafter"/>
</dbReference>
<evidence type="ECO:0000256" key="3">
    <source>
        <dbReference type="ARBA" id="ARBA00022884"/>
    </source>
</evidence>
<dbReference type="InterPro" id="IPR000702">
    <property type="entry name" value="Ribosomal_uL6-like"/>
</dbReference>
<evidence type="ECO:0000256" key="4">
    <source>
        <dbReference type="ARBA" id="ARBA00022980"/>
    </source>
</evidence>
<reference evidence="10" key="1">
    <citation type="journal article" date="2015" name="ISME J.">
        <title>Aquifer environment selects for microbial species cohorts in sediment and groundwater.</title>
        <authorList>
            <person name="Hug L.A."/>
            <person name="Thomas B.C."/>
            <person name="Brown C.T."/>
            <person name="Frischkorn K.R."/>
            <person name="Williams K.H."/>
            <person name="Tringe S.G."/>
            <person name="Banfield J.F."/>
        </authorList>
    </citation>
    <scope>NUCLEOTIDE SEQUENCE</scope>
</reference>
<keyword evidence="2 6" id="KW-0699">rRNA-binding</keyword>
<gene>
    <name evidence="6 10" type="primary">rplF</name>
</gene>
<keyword evidence="3 6" id="KW-0694">RNA-binding</keyword>
<sequence length="178" mass="19473">MSRIGRKAIDIPPGVTVELNNGLVQVKGPKGILSQPLNPRLSLRIDNQKIIIERNSADKKVKALHGLTRTLINNMIIGVTQGFQKSLDIVGVGYRAALQGKTLTLQIGYSHPINYKAPEGIDFQISQKNIIAVSGIDKQLVGQVAAQIRAFRKPDPYKGKGIKYLGEQIRRKAGKTKA</sequence>
<dbReference type="SUPFAM" id="SSF56053">
    <property type="entry name" value="Ribosomal protein L6"/>
    <property type="match status" value="2"/>
</dbReference>
<dbReference type="HAMAP" id="MF_01365_B">
    <property type="entry name" value="Ribosomal_uL6_B"/>
    <property type="match status" value="1"/>
</dbReference>
<evidence type="ECO:0000256" key="1">
    <source>
        <dbReference type="ARBA" id="ARBA00009356"/>
    </source>
</evidence>
<name>A0A0H4T8E7_9BACT</name>
<dbReference type="NCBIfam" id="TIGR03654">
    <property type="entry name" value="L6_bact"/>
    <property type="match status" value="1"/>
</dbReference>
<keyword evidence="5 6" id="KW-0687">Ribonucleoprotein</keyword>
<dbReference type="InterPro" id="IPR020040">
    <property type="entry name" value="Ribosomal_uL6_a/b-dom"/>
</dbReference>
<evidence type="ECO:0000313" key="10">
    <source>
        <dbReference type="EMBL" id="AKQ04158.1"/>
    </source>
</evidence>
<dbReference type="EMBL" id="KT007030">
    <property type="protein sequence ID" value="AKQ04158.1"/>
    <property type="molecule type" value="Genomic_DNA"/>
</dbReference>